<feature type="domain" description="Protein kinase" evidence="8">
    <location>
        <begin position="67"/>
        <end position="322"/>
    </location>
</feature>
<dbReference type="Proteomes" id="UP000688137">
    <property type="component" value="Unassembled WGS sequence"/>
</dbReference>
<evidence type="ECO:0000256" key="6">
    <source>
        <dbReference type="PROSITE-ProRule" id="PRU10141"/>
    </source>
</evidence>
<dbReference type="PANTHER" id="PTHR48016">
    <property type="entry name" value="MAP KINASE KINASE KINASE SSK2-RELATED-RELATED"/>
    <property type="match status" value="1"/>
</dbReference>
<name>A0A8S1K4H6_PARPR</name>
<organism evidence="9 10">
    <name type="scientific">Paramecium primaurelia</name>
    <dbReference type="NCBI Taxonomy" id="5886"/>
    <lineage>
        <taxon>Eukaryota</taxon>
        <taxon>Sar</taxon>
        <taxon>Alveolata</taxon>
        <taxon>Ciliophora</taxon>
        <taxon>Intramacronucleata</taxon>
        <taxon>Oligohymenophorea</taxon>
        <taxon>Peniculida</taxon>
        <taxon>Parameciidae</taxon>
        <taxon>Paramecium</taxon>
    </lineage>
</organism>
<proteinExistence type="inferred from homology"/>
<evidence type="ECO:0000256" key="1">
    <source>
        <dbReference type="ARBA" id="ARBA00011245"/>
    </source>
</evidence>
<evidence type="ECO:0000313" key="9">
    <source>
        <dbReference type="EMBL" id="CAD8048711.1"/>
    </source>
</evidence>
<feature type="binding site" evidence="6">
    <location>
        <position position="95"/>
    </location>
    <ligand>
        <name>ATP</name>
        <dbReference type="ChEBI" id="CHEBI:30616"/>
    </ligand>
</feature>
<evidence type="ECO:0000256" key="2">
    <source>
        <dbReference type="ARBA" id="ARBA00022679"/>
    </source>
</evidence>
<keyword evidence="2" id="KW-0808">Transferase</keyword>
<dbReference type="InterPro" id="IPR008271">
    <property type="entry name" value="Ser/Thr_kinase_AS"/>
</dbReference>
<evidence type="ECO:0000259" key="8">
    <source>
        <dbReference type="PROSITE" id="PS50011"/>
    </source>
</evidence>
<evidence type="ECO:0000256" key="7">
    <source>
        <dbReference type="RuleBase" id="RU000304"/>
    </source>
</evidence>
<dbReference type="InterPro" id="IPR017441">
    <property type="entry name" value="Protein_kinase_ATP_BS"/>
</dbReference>
<dbReference type="CDD" id="cd06606">
    <property type="entry name" value="STKc_MAPKKK"/>
    <property type="match status" value="1"/>
</dbReference>
<reference evidence="9" key="1">
    <citation type="submission" date="2021-01" db="EMBL/GenBank/DDBJ databases">
        <authorList>
            <consortium name="Genoscope - CEA"/>
            <person name="William W."/>
        </authorList>
    </citation>
    <scope>NUCLEOTIDE SEQUENCE</scope>
</reference>
<dbReference type="SMART" id="SM00220">
    <property type="entry name" value="S_TKc"/>
    <property type="match status" value="1"/>
</dbReference>
<keyword evidence="5 6" id="KW-0067">ATP-binding</keyword>
<evidence type="ECO:0000256" key="4">
    <source>
        <dbReference type="ARBA" id="ARBA00022777"/>
    </source>
</evidence>
<accession>A0A8S1K4H6</accession>
<dbReference type="PROSITE" id="PS50011">
    <property type="entry name" value="PROTEIN_KINASE_DOM"/>
    <property type="match status" value="1"/>
</dbReference>
<gene>
    <name evidence="9" type="ORF">PPRIM_AZ9-3.1.T0130045</name>
</gene>
<dbReference type="GO" id="GO:0004674">
    <property type="term" value="F:protein serine/threonine kinase activity"/>
    <property type="evidence" value="ECO:0007669"/>
    <property type="project" value="UniProtKB-KW"/>
</dbReference>
<dbReference type="PROSITE" id="PS00107">
    <property type="entry name" value="PROTEIN_KINASE_ATP"/>
    <property type="match status" value="1"/>
</dbReference>
<evidence type="ECO:0000256" key="3">
    <source>
        <dbReference type="ARBA" id="ARBA00022741"/>
    </source>
</evidence>
<keyword evidence="10" id="KW-1185">Reference proteome</keyword>
<keyword evidence="7" id="KW-0723">Serine/threonine-protein kinase</keyword>
<comment type="similarity">
    <text evidence="7">Belongs to the protein kinase superfamily.</text>
</comment>
<dbReference type="PANTHER" id="PTHR48016:SF56">
    <property type="entry name" value="MAPKK KINASE"/>
    <property type="match status" value="1"/>
</dbReference>
<protein>
    <recommendedName>
        <fullName evidence="8">Protein kinase domain-containing protein</fullName>
    </recommendedName>
</protein>
<comment type="subunit">
    <text evidence="1">Monomer.</text>
</comment>
<evidence type="ECO:0000256" key="5">
    <source>
        <dbReference type="ARBA" id="ARBA00022840"/>
    </source>
</evidence>
<keyword evidence="3 6" id="KW-0547">Nucleotide-binding</keyword>
<comment type="caution">
    <text evidence="9">The sequence shown here is derived from an EMBL/GenBank/DDBJ whole genome shotgun (WGS) entry which is preliminary data.</text>
</comment>
<dbReference type="FunFam" id="1.10.510.10:FF:000571">
    <property type="entry name" value="Maternal embryonic leucine zipper kinase"/>
    <property type="match status" value="1"/>
</dbReference>
<dbReference type="PROSITE" id="PS00108">
    <property type="entry name" value="PROTEIN_KINASE_ST"/>
    <property type="match status" value="1"/>
</dbReference>
<dbReference type="EMBL" id="CAJJDM010000010">
    <property type="protein sequence ID" value="CAD8048711.1"/>
    <property type="molecule type" value="Genomic_DNA"/>
</dbReference>
<dbReference type="InterPro" id="IPR000719">
    <property type="entry name" value="Prot_kinase_dom"/>
</dbReference>
<evidence type="ECO:0000313" key="10">
    <source>
        <dbReference type="Proteomes" id="UP000688137"/>
    </source>
</evidence>
<dbReference type="InterPro" id="IPR050538">
    <property type="entry name" value="MAP_kinase_kinase_kinase"/>
</dbReference>
<dbReference type="Pfam" id="PF00069">
    <property type="entry name" value="Pkinase"/>
    <property type="match status" value="1"/>
</dbReference>
<keyword evidence="4" id="KW-0418">Kinase</keyword>
<dbReference type="AlphaFoldDB" id="A0A8S1K4H6"/>
<dbReference type="GO" id="GO:0005524">
    <property type="term" value="F:ATP binding"/>
    <property type="evidence" value="ECO:0007669"/>
    <property type="project" value="UniProtKB-UniRule"/>
</dbReference>
<sequence>MGCCFTKKKNQLKPTKAYEYMNTNNQNIKQQELEQSFIQDVEVIIIDNKEEELERHSLKSDQDIHQWEQGEVIGQGAFGKVVMGLQKNGQIMAVKQVFIQNQNDDKVKQLQKEIEMLSRLQHPNIVRYIGCEQKNQFINIFLEYVSGGSVQTLLERFGCFRERLIKTYLKQILLGLSYLHAKNVIHRDIKGGNILIDNSGRCKLADFGSSKQLSDITHDTVGSICGTPNFMAPEVINQEQYGKKADIWSLGCTIIEMATGQPPYSEYKDAIAVMVKIGKSTQPPPIPSQLSSPEAKDFLSKCLQIDPKQRATADELLKHSFLEEPKTNSLLKKTTSYKFNQRQVQKYHYQNKNSFLLDAENQEQEIQPVSPQFQGQQGQSSTETNLITVKKKKEKPQYQLVIEPEQNDYILTGQETNIAENRNKFQFSEYNEVNLKETYIKPFNNKENQDNLQNQLDRILGQYIS</sequence>
<dbReference type="OMA" id="AYEYMNT"/>